<dbReference type="SUPFAM" id="SSF52540">
    <property type="entry name" value="P-loop containing nucleoside triphosphate hydrolases"/>
    <property type="match status" value="1"/>
</dbReference>
<sequence>MAVLLALDEVVAQDLRDDLPLAGHVVAECIPPSVLAERIGRGRALTAAGPVQAVIMPADRALIGTTLLSACDRAGVRILLLGDGERARRLARRHGLADPLPADATAWTIADALAAASRPGLAPPTDPTDEPPRAGRLIAVWGPHGAPGRTTVAVQLAATLAGSGSVALVDADTHAPAIALLLGIDDDAPGLAAACRRAERGQLDGAELSRLARPVETANGTLDVLAGLNRPSRWPELSTDRLRAALTASRAWADTTIVDVAAGLEADEELLSDLSIPSRNAATRTVLDEADHVLAVAAADPLGVARFVRDYPEVRAHAADARISVLVNRLRPGPLGIDARGQVRRALDRFSGISDVQFLPADPKGSDAALLHARPVCDVAPRSAFAAAIRRVAASLERADAPLAPSPAGASGRRRRNGRRPDALR</sequence>
<dbReference type="InterPro" id="IPR050625">
    <property type="entry name" value="ParA/MinD_ATPase"/>
</dbReference>
<proteinExistence type="predicted"/>
<evidence type="ECO:0008006" key="4">
    <source>
        <dbReference type="Google" id="ProtNLM"/>
    </source>
</evidence>
<evidence type="ECO:0000256" key="1">
    <source>
        <dbReference type="SAM" id="MobiDB-lite"/>
    </source>
</evidence>
<feature type="compositionally biased region" description="Low complexity" evidence="1">
    <location>
        <begin position="401"/>
        <end position="411"/>
    </location>
</feature>
<evidence type="ECO:0000313" key="3">
    <source>
        <dbReference type="Proteomes" id="UP001199642"/>
    </source>
</evidence>
<dbReference type="Gene3D" id="3.40.50.300">
    <property type="entry name" value="P-loop containing nucleotide triphosphate hydrolases"/>
    <property type="match status" value="1"/>
</dbReference>
<evidence type="ECO:0000313" key="2">
    <source>
        <dbReference type="EMBL" id="UGS28043.1"/>
    </source>
</evidence>
<dbReference type="EMBL" id="CP082781">
    <property type="protein sequence ID" value="UGS28043.1"/>
    <property type="molecule type" value="Genomic_DNA"/>
</dbReference>
<dbReference type="RefSeq" id="WP_231821245.1">
    <property type="nucleotide sequence ID" value="NZ_CP082781.1"/>
</dbReference>
<name>A0ABY3RYD2_9MICO</name>
<feature type="region of interest" description="Disordered" evidence="1">
    <location>
        <begin position="400"/>
        <end position="425"/>
    </location>
</feature>
<dbReference type="InterPro" id="IPR027417">
    <property type="entry name" value="P-loop_NTPase"/>
</dbReference>
<dbReference type="PANTHER" id="PTHR43384">
    <property type="entry name" value="SEPTUM SITE-DETERMINING PROTEIN MIND HOMOLOG, CHLOROPLASTIC-RELATED"/>
    <property type="match status" value="1"/>
</dbReference>
<accession>A0ABY3RYD2</accession>
<organism evidence="2 3">
    <name type="scientific">Microbacterium resistens</name>
    <dbReference type="NCBI Taxonomy" id="156977"/>
    <lineage>
        <taxon>Bacteria</taxon>
        <taxon>Bacillati</taxon>
        <taxon>Actinomycetota</taxon>
        <taxon>Actinomycetes</taxon>
        <taxon>Micrococcales</taxon>
        <taxon>Microbacteriaceae</taxon>
        <taxon>Microbacterium</taxon>
    </lineage>
</organism>
<dbReference type="PANTHER" id="PTHR43384:SF11">
    <property type="entry name" value="SEPTUM SITE DETERMINING PROTEIN"/>
    <property type="match status" value="1"/>
</dbReference>
<reference evidence="2 3" key="1">
    <citation type="submission" date="2023-01" db="EMBL/GenBank/DDBJ databases">
        <title>Characterization of estradiol degrading bacteria Microbacterium sp. MZT7 and reveal degrading genes through genome analysis.</title>
        <authorList>
            <person name="Hao P."/>
            <person name="Gao Y."/>
        </authorList>
    </citation>
    <scope>NUCLEOTIDE SEQUENCE [LARGE SCALE GENOMIC DNA]</scope>
    <source>
        <strain evidence="2 3">MZT7</strain>
    </source>
</reference>
<keyword evidence="3" id="KW-1185">Reference proteome</keyword>
<gene>
    <name evidence="2" type="ORF">K8F61_07755</name>
</gene>
<protein>
    <recommendedName>
        <fullName evidence="4">CobQ/CobB/MinD/ParA nucleotide binding domain-containing protein</fullName>
    </recommendedName>
</protein>
<dbReference type="Proteomes" id="UP001199642">
    <property type="component" value="Chromosome"/>
</dbReference>